<evidence type="ECO:0000256" key="2">
    <source>
        <dbReference type="ARBA" id="ARBA00023163"/>
    </source>
</evidence>
<reference evidence="6" key="3">
    <citation type="submission" date="2018-07" db="EMBL/GenBank/DDBJ databases">
        <title>WGS assembly of Glycine max.</title>
        <authorList>
            <person name="Schmutz J."/>
            <person name="Cannon S."/>
            <person name="Schlueter J."/>
            <person name="Ma J."/>
            <person name="Mitros T."/>
            <person name="Nelson W."/>
            <person name="Hyten D."/>
            <person name="Song Q."/>
            <person name="Thelen J."/>
            <person name="Cheng J."/>
            <person name="Xu D."/>
            <person name="Hellsten U."/>
            <person name="May G."/>
            <person name="Yu Y."/>
            <person name="Sakurai T."/>
            <person name="Umezawa T."/>
            <person name="Bhattacharyya M."/>
            <person name="Sandhu D."/>
            <person name="Valliyodan B."/>
            <person name="Lindquist E."/>
            <person name="Peto M."/>
            <person name="Grant D."/>
            <person name="Shu S."/>
            <person name="Goodstein D."/>
            <person name="Barry K."/>
            <person name="Futrell-Griggs M."/>
            <person name="Abernathy B."/>
            <person name="Du J."/>
            <person name="Tian Z."/>
            <person name="Zhu L."/>
            <person name="Gill N."/>
            <person name="Joshi T."/>
            <person name="Libault M."/>
            <person name="Sethuraman A."/>
            <person name="Zhang X."/>
            <person name="Shinozaki K."/>
            <person name="Nguyen H."/>
            <person name="Wing R."/>
            <person name="Cregan P."/>
            <person name="Specht J."/>
            <person name="Grimwood J."/>
            <person name="Rokhsar D."/>
            <person name="Stacey G."/>
            <person name="Shoemaker R."/>
            <person name="Jackson S."/>
        </authorList>
    </citation>
    <scope>NUCLEOTIDE SEQUENCE</scope>
    <source>
        <tissue evidence="6">Callus</tissue>
    </source>
</reference>
<comment type="subcellular location">
    <subcellularLocation>
        <location evidence="4">Nucleus</location>
    </subcellularLocation>
</comment>
<dbReference type="EnsemblPlants" id="KRG89128">
    <property type="protein sequence ID" value="KRG89128"/>
    <property type="gene ID" value="GLYMA_20G003000"/>
</dbReference>
<evidence type="ECO:0000256" key="4">
    <source>
        <dbReference type="RuleBase" id="RU369104"/>
    </source>
</evidence>
<dbReference type="PANTHER" id="PTHR11514:SF47">
    <property type="entry name" value="TRANSCRIPTION FACTOR BHLH13"/>
    <property type="match status" value="1"/>
</dbReference>
<dbReference type="GO" id="GO:0005634">
    <property type="term" value="C:nucleus"/>
    <property type="evidence" value="ECO:0007669"/>
    <property type="project" value="UniProtKB-SubCell"/>
</dbReference>
<feature type="domain" description="Transcription factor MYC/MYB N-terminal" evidence="5">
    <location>
        <begin position="62"/>
        <end position="123"/>
    </location>
</feature>
<evidence type="ECO:0000313" key="8">
    <source>
        <dbReference type="Proteomes" id="UP000008827"/>
    </source>
</evidence>
<dbReference type="InterPro" id="IPR045084">
    <property type="entry name" value="AIB/MYC-like"/>
</dbReference>
<dbReference type="GO" id="GO:0003700">
    <property type="term" value="F:DNA-binding transcription factor activity"/>
    <property type="evidence" value="ECO:0007669"/>
    <property type="project" value="InterPro"/>
</dbReference>
<dbReference type="Gramene" id="KRG89128">
    <property type="protein sequence ID" value="KRG89128"/>
    <property type="gene ID" value="GLYMA_20G003000"/>
</dbReference>
<dbReference type="eggNOG" id="ENOG502QUFW">
    <property type="taxonomic scope" value="Eukaryota"/>
</dbReference>
<sequence length="124" mass="13528">MKIEVGLGGVWNEEEKATVVEVLGRGAFDYLVANSISNENLLTAVGSGQNLKNKLSDFVERRTSVGTTSSSEMFFLASMYFSFPWGLGGLGKCFASGKHLWISDMFKSGFDYCVRSFLAKSTGN</sequence>
<keyword evidence="1 4" id="KW-0805">Transcription regulation</keyword>
<evidence type="ECO:0000313" key="6">
    <source>
        <dbReference type="EMBL" id="KRG89128.1"/>
    </source>
</evidence>
<reference evidence="7" key="2">
    <citation type="submission" date="2018-02" db="UniProtKB">
        <authorList>
            <consortium name="EnsemblPlants"/>
        </authorList>
    </citation>
    <scope>IDENTIFICATION</scope>
    <source>
        <strain evidence="7">Williams 82</strain>
    </source>
</reference>
<dbReference type="Proteomes" id="UP000008827">
    <property type="component" value="Chromosome 20"/>
</dbReference>
<proteinExistence type="predicted"/>
<evidence type="ECO:0000313" key="7">
    <source>
        <dbReference type="EnsemblPlants" id="KRG89128"/>
    </source>
</evidence>
<dbReference type="HOGENOM" id="CLU_2008056_0_0_1"/>
<dbReference type="InterPro" id="IPR025610">
    <property type="entry name" value="MYC/MYB_N"/>
</dbReference>
<dbReference type="PANTHER" id="PTHR11514">
    <property type="entry name" value="MYC"/>
    <property type="match status" value="1"/>
</dbReference>
<keyword evidence="3 4" id="KW-0539">Nucleus</keyword>
<accession>K7N0J6</accession>
<evidence type="ECO:0000259" key="5">
    <source>
        <dbReference type="Pfam" id="PF14215"/>
    </source>
</evidence>
<keyword evidence="8" id="KW-1185">Reference proteome</keyword>
<dbReference type="OrthoDB" id="1717448at2759"/>
<evidence type="ECO:0000256" key="1">
    <source>
        <dbReference type="ARBA" id="ARBA00023015"/>
    </source>
</evidence>
<dbReference type="PaxDb" id="3847-GLYMA20G00521.1"/>
<evidence type="ECO:0000256" key="3">
    <source>
        <dbReference type="ARBA" id="ARBA00023242"/>
    </source>
</evidence>
<dbReference type="Pfam" id="PF14215">
    <property type="entry name" value="bHLH-MYC_N"/>
    <property type="match status" value="1"/>
</dbReference>
<keyword evidence="2 4" id="KW-0804">Transcription</keyword>
<organism evidence="7">
    <name type="scientific">Glycine max</name>
    <name type="common">Soybean</name>
    <name type="synonym">Glycine hispida</name>
    <dbReference type="NCBI Taxonomy" id="3847"/>
    <lineage>
        <taxon>Eukaryota</taxon>
        <taxon>Viridiplantae</taxon>
        <taxon>Streptophyta</taxon>
        <taxon>Embryophyta</taxon>
        <taxon>Tracheophyta</taxon>
        <taxon>Spermatophyta</taxon>
        <taxon>Magnoliopsida</taxon>
        <taxon>eudicotyledons</taxon>
        <taxon>Gunneridae</taxon>
        <taxon>Pentapetalae</taxon>
        <taxon>rosids</taxon>
        <taxon>fabids</taxon>
        <taxon>Fabales</taxon>
        <taxon>Fabaceae</taxon>
        <taxon>Papilionoideae</taxon>
        <taxon>50 kb inversion clade</taxon>
        <taxon>NPAAA clade</taxon>
        <taxon>indigoferoid/millettioid clade</taxon>
        <taxon>Phaseoleae</taxon>
        <taxon>Glycine</taxon>
        <taxon>Glycine subgen. Soja</taxon>
    </lineage>
</organism>
<gene>
    <name evidence="6" type="ORF">GLYMA_20G003000</name>
</gene>
<reference evidence="6 7" key="1">
    <citation type="journal article" date="2010" name="Nature">
        <title>Genome sequence of the palaeopolyploid soybean.</title>
        <authorList>
            <person name="Schmutz J."/>
            <person name="Cannon S.B."/>
            <person name="Schlueter J."/>
            <person name="Ma J."/>
            <person name="Mitros T."/>
            <person name="Nelson W."/>
            <person name="Hyten D.L."/>
            <person name="Song Q."/>
            <person name="Thelen J.J."/>
            <person name="Cheng J."/>
            <person name="Xu D."/>
            <person name="Hellsten U."/>
            <person name="May G.D."/>
            <person name="Yu Y."/>
            <person name="Sakurai T."/>
            <person name="Umezawa T."/>
            <person name="Bhattacharyya M.K."/>
            <person name="Sandhu D."/>
            <person name="Valliyodan B."/>
            <person name="Lindquist E."/>
            <person name="Peto M."/>
            <person name="Grant D."/>
            <person name="Shu S."/>
            <person name="Goodstein D."/>
            <person name="Barry K."/>
            <person name="Futrell-Griggs M."/>
            <person name="Abernathy B."/>
            <person name="Du J."/>
            <person name="Tian Z."/>
            <person name="Zhu L."/>
            <person name="Gill N."/>
            <person name="Joshi T."/>
            <person name="Libault M."/>
            <person name="Sethuraman A."/>
            <person name="Zhang X.-C."/>
            <person name="Shinozaki K."/>
            <person name="Nguyen H.T."/>
            <person name="Wing R.A."/>
            <person name="Cregan P."/>
            <person name="Specht J."/>
            <person name="Grimwood J."/>
            <person name="Rokhsar D."/>
            <person name="Stacey G."/>
            <person name="Shoemaker R.C."/>
            <person name="Jackson S.A."/>
        </authorList>
    </citation>
    <scope>NUCLEOTIDE SEQUENCE [LARGE SCALE GENOMIC DNA]</scope>
    <source>
        <strain evidence="7">cv. Williams 82</strain>
        <tissue evidence="6">Callus</tissue>
    </source>
</reference>
<dbReference type="AlphaFoldDB" id="K7N0J6"/>
<dbReference type="InParanoid" id="K7N0J6"/>
<name>K7N0J6_SOYBN</name>
<dbReference type="EMBL" id="CM000853">
    <property type="protein sequence ID" value="KRG89128.1"/>
    <property type="molecule type" value="Genomic_DNA"/>
</dbReference>
<protein>
    <recommendedName>
        <fullName evidence="4">Transcription factor</fullName>
        <shortName evidence="4">bHLH transcription factor</shortName>
    </recommendedName>
    <alternativeName>
        <fullName evidence="4">Basic helix-loop-helix protein</fullName>
    </alternativeName>
</protein>